<dbReference type="Pfam" id="PF02498">
    <property type="entry name" value="Bro-N"/>
    <property type="match status" value="1"/>
</dbReference>
<reference evidence="2" key="1">
    <citation type="submission" date="2020-08" db="EMBL/GenBank/DDBJ databases">
        <title>Sequencing the genomes of 1000 actinobacteria strains.</title>
        <authorList>
            <person name="Klenk H.-P."/>
        </authorList>
    </citation>
    <scope>NUCLEOTIDE SEQUENCE</scope>
    <source>
        <strain evidence="2">DSM 10695</strain>
    </source>
</reference>
<organism evidence="2 3">
    <name type="scientific">Schaalia hyovaginalis</name>
    <dbReference type="NCBI Taxonomy" id="29316"/>
    <lineage>
        <taxon>Bacteria</taxon>
        <taxon>Bacillati</taxon>
        <taxon>Actinomycetota</taxon>
        <taxon>Actinomycetes</taxon>
        <taxon>Actinomycetales</taxon>
        <taxon>Actinomycetaceae</taxon>
        <taxon>Schaalia</taxon>
    </lineage>
</organism>
<dbReference type="InterPro" id="IPR005039">
    <property type="entry name" value="Ant_C"/>
</dbReference>
<dbReference type="AlphaFoldDB" id="A0A923E2X3"/>
<dbReference type="InterPro" id="IPR003497">
    <property type="entry name" value="BRO_N_domain"/>
</dbReference>
<dbReference type="PROSITE" id="PS51750">
    <property type="entry name" value="BRO_N"/>
    <property type="match status" value="1"/>
</dbReference>
<sequence length="213" mass="24300">MSTDLELLFTHPNFGYLRTIVDGETIYICAKDAATALGYANTNKAIKDHCKGVTKRYPLETPGGTQEFSFITEADLYRLIFSSHLPAAQQFEKWVVAEVLPSIRKHGMYATDHLIEDTRTNPRVIMAMLQVYIDEKERSEKLLADNYQQAQLLLEARPKVNYYDMVLQSESLLTTTEIAKDYRLSARKLNQLLHELGVQFQAVGPLVPLRRTC</sequence>
<comment type="caution">
    <text evidence="2">The sequence shown here is derived from an EMBL/GenBank/DDBJ whole genome shotgun (WGS) entry which is preliminary data.</text>
</comment>
<name>A0A923E2X3_9ACTO</name>
<dbReference type="Proteomes" id="UP000617426">
    <property type="component" value="Unassembled WGS sequence"/>
</dbReference>
<dbReference type="SMART" id="SM01040">
    <property type="entry name" value="Bro-N"/>
    <property type="match status" value="1"/>
</dbReference>
<evidence type="ECO:0000313" key="3">
    <source>
        <dbReference type="Proteomes" id="UP000617426"/>
    </source>
</evidence>
<evidence type="ECO:0000313" key="2">
    <source>
        <dbReference type="EMBL" id="MBB6335023.1"/>
    </source>
</evidence>
<evidence type="ECO:0000259" key="1">
    <source>
        <dbReference type="PROSITE" id="PS51750"/>
    </source>
</evidence>
<dbReference type="EMBL" id="JACHMK010000001">
    <property type="protein sequence ID" value="MBB6335023.1"/>
    <property type="molecule type" value="Genomic_DNA"/>
</dbReference>
<keyword evidence="3" id="KW-1185">Reference proteome</keyword>
<dbReference type="GO" id="GO:0003677">
    <property type="term" value="F:DNA binding"/>
    <property type="evidence" value="ECO:0007669"/>
    <property type="project" value="InterPro"/>
</dbReference>
<dbReference type="PANTHER" id="PTHR36180">
    <property type="entry name" value="DNA-BINDING PROTEIN-RELATED-RELATED"/>
    <property type="match status" value="1"/>
</dbReference>
<gene>
    <name evidence="2" type="ORF">HD592_001588</name>
</gene>
<feature type="domain" description="Bro-N" evidence="1">
    <location>
        <begin position="1"/>
        <end position="107"/>
    </location>
</feature>
<proteinExistence type="predicted"/>
<protein>
    <submittedName>
        <fullName evidence="2">Prophage antirepressor-like protein</fullName>
    </submittedName>
</protein>
<dbReference type="RefSeq" id="WP_343058774.1">
    <property type="nucleotide sequence ID" value="NZ_JACHMK010000001.1"/>
</dbReference>
<dbReference type="Pfam" id="PF03374">
    <property type="entry name" value="ANT"/>
    <property type="match status" value="1"/>
</dbReference>
<accession>A0A923E2X3</accession>
<dbReference type="PANTHER" id="PTHR36180:SF2">
    <property type="entry name" value="BRO FAMILY PROTEIN"/>
    <property type="match status" value="1"/>
</dbReference>